<dbReference type="AlphaFoldDB" id="A0A814GPW8"/>
<proteinExistence type="predicted"/>
<reference evidence="2" key="1">
    <citation type="submission" date="2021-02" db="EMBL/GenBank/DDBJ databases">
        <authorList>
            <person name="Nowell W R."/>
        </authorList>
    </citation>
    <scope>NUCLEOTIDE SEQUENCE</scope>
</reference>
<dbReference type="Gene3D" id="1.25.40.20">
    <property type="entry name" value="Ankyrin repeat-containing domain"/>
    <property type="match status" value="1"/>
</dbReference>
<dbReference type="Pfam" id="PF12796">
    <property type="entry name" value="Ank_2"/>
    <property type="match status" value="1"/>
</dbReference>
<dbReference type="SUPFAM" id="SSF48403">
    <property type="entry name" value="Ankyrin repeat"/>
    <property type="match status" value="1"/>
</dbReference>
<dbReference type="Gene3D" id="3.90.176.10">
    <property type="entry name" value="Toxin ADP-ribosyltransferase, Chain A, domain 1"/>
    <property type="match status" value="1"/>
</dbReference>
<dbReference type="SUPFAM" id="SSF56399">
    <property type="entry name" value="ADP-ribosylation"/>
    <property type="match status" value="1"/>
</dbReference>
<accession>A0A814GPW8</accession>
<evidence type="ECO:0000313" key="3">
    <source>
        <dbReference type="EMBL" id="CAF3765572.1"/>
    </source>
</evidence>
<dbReference type="InterPro" id="IPR036770">
    <property type="entry name" value="Ankyrin_rpt-contain_sf"/>
</dbReference>
<protein>
    <recommendedName>
        <fullName evidence="5">NAD(+)--protein-arginine ADP-ribosyltransferase</fullName>
    </recommendedName>
</protein>
<keyword evidence="1" id="KW-0040">ANK repeat</keyword>
<dbReference type="EMBL" id="CAJNOV010000139">
    <property type="protein sequence ID" value="CAF0999170.1"/>
    <property type="molecule type" value="Genomic_DNA"/>
</dbReference>
<name>A0A814GPW8_9BILA</name>
<dbReference type="Proteomes" id="UP000663855">
    <property type="component" value="Unassembled WGS sequence"/>
</dbReference>
<evidence type="ECO:0000256" key="1">
    <source>
        <dbReference type="PROSITE-ProRule" id="PRU00023"/>
    </source>
</evidence>
<comment type="caution">
    <text evidence="2">The sequence shown here is derived from an EMBL/GenBank/DDBJ whole genome shotgun (WGS) entry which is preliminary data.</text>
</comment>
<sequence>MGNIDSVSFRHSSSVRTSLNSIAPLYQACHDGDEEQVRTLLRKYSYDDLNQQEFPYDGNTCLHVAAANGHDNIVLLLLKHGCYRSSLLNSQNQSAYEVAALNKESTRLLFLRHEENNSLPKDSSRFFEQNALDCFDIIKVEDNLDNELDNDKRSAAGQIKTTVQTFKTEEEKQHEIEYSASSKTMCQSSFGRFCVNFFHSDEPLDHRSIMKRLKHLLEEVKISNYDDYAKIDDLVTQYEQQEGLIEQLLHLYTLETKFYDILKTDCLPLAIPLFIHLPKLKERFFKGRVYRGMHMTYEQLLTYQIATEIPGTLLQTRSFSSTSMNRSVAEEFAYLKKKDNDKKFCVLFIFDFPDVCDQAINLTRISSDKPCLSEYENEQEVLILPWTLFEVKRVRKASDEDDLCTIYLTNIIIPKKNLLSTFKWSYVEFKKNIIKERKFQFNCAFQKYKTSLTKN</sequence>
<dbReference type="Proteomes" id="UP000681967">
    <property type="component" value="Unassembled WGS sequence"/>
</dbReference>
<dbReference type="SMART" id="SM00248">
    <property type="entry name" value="ANK"/>
    <property type="match status" value="2"/>
</dbReference>
<organism evidence="2 4">
    <name type="scientific">Rotaria magnacalcarata</name>
    <dbReference type="NCBI Taxonomy" id="392030"/>
    <lineage>
        <taxon>Eukaryota</taxon>
        <taxon>Metazoa</taxon>
        <taxon>Spiralia</taxon>
        <taxon>Gnathifera</taxon>
        <taxon>Rotifera</taxon>
        <taxon>Eurotatoria</taxon>
        <taxon>Bdelloidea</taxon>
        <taxon>Philodinida</taxon>
        <taxon>Philodinidae</taxon>
        <taxon>Rotaria</taxon>
    </lineage>
</organism>
<feature type="repeat" description="ANK" evidence="1">
    <location>
        <begin position="57"/>
        <end position="81"/>
    </location>
</feature>
<dbReference type="InterPro" id="IPR002110">
    <property type="entry name" value="Ankyrin_rpt"/>
</dbReference>
<dbReference type="EMBL" id="CAJOBH010000153">
    <property type="protein sequence ID" value="CAF3765572.1"/>
    <property type="molecule type" value="Genomic_DNA"/>
</dbReference>
<dbReference type="PROSITE" id="PS50297">
    <property type="entry name" value="ANK_REP_REGION"/>
    <property type="match status" value="1"/>
</dbReference>
<evidence type="ECO:0000313" key="2">
    <source>
        <dbReference type="EMBL" id="CAF0999170.1"/>
    </source>
</evidence>
<evidence type="ECO:0000313" key="4">
    <source>
        <dbReference type="Proteomes" id="UP000663855"/>
    </source>
</evidence>
<evidence type="ECO:0008006" key="5">
    <source>
        <dbReference type="Google" id="ProtNLM"/>
    </source>
</evidence>
<gene>
    <name evidence="3" type="ORF">BYL167_LOCUS1108</name>
    <name evidence="2" type="ORF">CJN711_LOCUS2260</name>
</gene>
<dbReference type="PROSITE" id="PS50088">
    <property type="entry name" value="ANK_REPEAT"/>
    <property type="match status" value="1"/>
</dbReference>